<dbReference type="KEGG" id="sma:SAVERM_5194"/>
<reference evidence="3 4" key="1">
    <citation type="journal article" date="2001" name="Proc. Natl. Acad. Sci. U.S.A.">
        <title>Genome sequence of an industrial microorganism Streptomyces avermitilis: deducing the ability of producing secondary metabolites.</title>
        <authorList>
            <person name="Omura S."/>
            <person name="Ikeda H."/>
            <person name="Ishikawa J."/>
            <person name="Hanamoto A."/>
            <person name="Takahashi C."/>
            <person name="Shinose M."/>
            <person name="Takahashi Y."/>
            <person name="Horikawa H."/>
            <person name="Nakazawa H."/>
            <person name="Osonoe T."/>
            <person name="Kikuchi H."/>
            <person name="Shiba T."/>
            <person name="Sakaki Y."/>
            <person name="Hattori M."/>
        </authorList>
    </citation>
    <scope>NUCLEOTIDE SEQUENCE [LARGE SCALE GENOMIC DNA]</scope>
    <source>
        <strain evidence="4">ATCC 31267 / DSM 46492 / JCM 5070 / NBRC 14893 / NCIMB 12804 / NRRL 8165 / MA-4680</strain>
    </source>
</reference>
<keyword evidence="2" id="KW-1133">Transmembrane helix</keyword>
<keyword evidence="4" id="KW-1185">Reference proteome</keyword>
<name>Q82CZ4_STRAW</name>
<evidence type="ECO:0000313" key="3">
    <source>
        <dbReference type="EMBL" id="BAC72906.1"/>
    </source>
</evidence>
<evidence type="ECO:0008006" key="5">
    <source>
        <dbReference type="Google" id="ProtNLM"/>
    </source>
</evidence>
<organism evidence="3 4">
    <name type="scientific">Streptomyces avermitilis (strain ATCC 31267 / DSM 46492 / JCM 5070 / NBRC 14893 / NCIMB 12804 / NRRL 8165 / MA-4680)</name>
    <dbReference type="NCBI Taxonomy" id="227882"/>
    <lineage>
        <taxon>Bacteria</taxon>
        <taxon>Bacillati</taxon>
        <taxon>Actinomycetota</taxon>
        <taxon>Actinomycetes</taxon>
        <taxon>Kitasatosporales</taxon>
        <taxon>Streptomycetaceae</taxon>
        <taxon>Streptomyces</taxon>
    </lineage>
</organism>
<evidence type="ECO:0000313" key="4">
    <source>
        <dbReference type="Proteomes" id="UP000000428"/>
    </source>
</evidence>
<dbReference type="InterPro" id="IPR010982">
    <property type="entry name" value="Lambda_DNA-bd_dom_sf"/>
</dbReference>
<proteinExistence type="predicted"/>
<sequence>MRRLKEVSGLSFSKLAARTHYSRSSWERFLNGKKPVPRAAVEQFASALGDEAGSLLLSGGSAPEAAPESAVAGRGLTADSPADEGPAHDRGRNRGGARGRPVTLGAFVAGVAVGALAAAVTGLLSERGAAARRPCDGCICPSAVPRFPIWQSRTYHV</sequence>
<dbReference type="GO" id="GO:0003677">
    <property type="term" value="F:DNA binding"/>
    <property type="evidence" value="ECO:0007669"/>
    <property type="project" value="InterPro"/>
</dbReference>
<keyword evidence="2" id="KW-0812">Transmembrane</keyword>
<dbReference type="SUPFAM" id="SSF47413">
    <property type="entry name" value="lambda repressor-like DNA-binding domains"/>
    <property type="match status" value="1"/>
</dbReference>
<dbReference type="EMBL" id="BA000030">
    <property type="protein sequence ID" value="BAC72906.1"/>
    <property type="molecule type" value="Genomic_DNA"/>
</dbReference>
<evidence type="ECO:0000256" key="1">
    <source>
        <dbReference type="SAM" id="MobiDB-lite"/>
    </source>
</evidence>
<evidence type="ECO:0000256" key="2">
    <source>
        <dbReference type="SAM" id="Phobius"/>
    </source>
</evidence>
<accession>Q82CZ4</accession>
<gene>
    <name evidence="3" type="ORF">SAVERM_5194</name>
</gene>
<feature type="compositionally biased region" description="Low complexity" evidence="1">
    <location>
        <begin position="58"/>
        <end position="73"/>
    </location>
</feature>
<dbReference type="CDD" id="cd00093">
    <property type="entry name" value="HTH_XRE"/>
    <property type="match status" value="1"/>
</dbReference>
<dbReference type="InterPro" id="IPR001387">
    <property type="entry name" value="Cro/C1-type_HTH"/>
</dbReference>
<reference evidence="3 4" key="2">
    <citation type="journal article" date="2003" name="Nat. Biotechnol.">
        <title>Complete genome sequence and comparative analysis of the industrial microorganism Streptomyces avermitilis.</title>
        <authorList>
            <person name="Ikeda H."/>
            <person name="Ishikawa J."/>
            <person name="Hanamoto A."/>
            <person name="Shinose M."/>
            <person name="Kikuchi H."/>
            <person name="Shiba T."/>
            <person name="Sakaki Y."/>
            <person name="Hattori M."/>
            <person name="Omura S."/>
        </authorList>
    </citation>
    <scope>NUCLEOTIDE SEQUENCE [LARGE SCALE GENOMIC DNA]</scope>
    <source>
        <strain evidence="4">ATCC 31267 / DSM 46492 / JCM 5070 / NBRC 14893 / NCIMB 12804 / NRRL 8165 / MA-4680</strain>
    </source>
</reference>
<reference evidence="3 4" key="3">
    <citation type="journal article" date="2014" name="J. Ind. Microbiol. Biotechnol.">
        <title>Genome mining of the Streptomyces avermitilis genome and development of genome-minimized hosts for heterologous expression of biosynthetic gene clusters.</title>
        <authorList>
            <person name="Ikeda H."/>
            <person name="Shin-ya K."/>
            <person name="Omura S."/>
        </authorList>
    </citation>
    <scope>NUCLEOTIDE SEQUENCE [LARGE SCALE GENOMIC DNA]</scope>
    <source>
        <strain evidence="4">ATCC 31267 / DSM 46492 / JCM 5070 / NBRC 14893 / NCIMB 12804 / NRRL 8165 / MA-4680</strain>
    </source>
</reference>
<feature type="transmembrane region" description="Helical" evidence="2">
    <location>
        <begin position="102"/>
        <end position="124"/>
    </location>
</feature>
<feature type="region of interest" description="Disordered" evidence="1">
    <location>
        <begin position="58"/>
        <end position="99"/>
    </location>
</feature>
<keyword evidence="2" id="KW-0472">Membrane</keyword>
<dbReference type="AlphaFoldDB" id="Q82CZ4"/>
<dbReference type="Pfam" id="PF13560">
    <property type="entry name" value="HTH_31"/>
    <property type="match status" value="1"/>
</dbReference>
<dbReference type="HOGENOM" id="CLU_1676803_0_0_11"/>
<dbReference type="Proteomes" id="UP000000428">
    <property type="component" value="Chromosome"/>
</dbReference>
<protein>
    <recommendedName>
        <fullName evidence="5">HTH cro/C1-type domain-containing protein</fullName>
    </recommendedName>
</protein>